<name>A0A4U0XUG4_9PEZI</name>
<feature type="chain" id="PRO_5020945940" evidence="2">
    <location>
        <begin position="19"/>
        <end position="104"/>
    </location>
</feature>
<evidence type="ECO:0000313" key="3">
    <source>
        <dbReference type="EMBL" id="TKA80327.1"/>
    </source>
</evidence>
<proteinExistence type="predicted"/>
<dbReference type="Proteomes" id="UP000309340">
    <property type="component" value="Unassembled WGS sequence"/>
</dbReference>
<evidence type="ECO:0000313" key="4">
    <source>
        <dbReference type="Proteomes" id="UP000309340"/>
    </source>
</evidence>
<comment type="caution">
    <text evidence="3">The sequence shown here is derived from an EMBL/GenBank/DDBJ whole genome shotgun (WGS) entry which is preliminary data.</text>
</comment>
<protein>
    <submittedName>
        <fullName evidence="3">Uncharacterized protein</fullName>
    </submittedName>
</protein>
<feature type="signal peptide" evidence="2">
    <location>
        <begin position="1"/>
        <end position="18"/>
    </location>
</feature>
<reference evidence="3 4" key="1">
    <citation type="submission" date="2017-03" db="EMBL/GenBank/DDBJ databases">
        <title>Genomes of endolithic fungi from Antarctica.</title>
        <authorList>
            <person name="Coleine C."/>
            <person name="Masonjones S."/>
            <person name="Stajich J.E."/>
        </authorList>
    </citation>
    <scope>NUCLEOTIDE SEQUENCE [LARGE SCALE GENOMIC DNA]</scope>
    <source>
        <strain evidence="3 4">CCFEE 5184</strain>
    </source>
</reference>
<dbReference type="AlphaFoldDB" id="A0A4U0XUG4"/>
<organism evidence="3 4">
    <name type="scientific">Friedmanniomyces simplex</name>
    <dbReference type="NCBI Taxonomy" id="329884"/>
    <lineage>
        <taxon>Eukaryota</taxon>
        <taxon>Fungi</taxon>
        <taxon>Dikarya</taxon>
        <taxon>Ascomycota</taxon>
        <taxon>Pezizomycotina</taxon>
        <taxon>Dothideomycetes</taxon>
        <taxon>Dothideomycetidae</taxon>
        <taxon>Mycosphaerellales</taxon>
        <taxon>Teratosphaeriaceae</taxon>
        <taxon>Friedmanniomyces</taxon>
    </lineage>
</organism>
<evidence type="ECO:0000256" key="1">
    <source>
        <dbReference type="SAM" id="MobiDB-lite"/>
    </source>
</evidence>
<dbReference type="EMBL" id="NAJQ01000072">
    <property type="protein sequence ID" value="TKA80327.1"/>
    <property type="molecule type" value="Genomic_DNA"/>
</dbReference>
<sequence length="104" mass="10227">MRFDTIAFTALTATMVAAAPGAKKANVFDLAARDGAILSIGTSGGCGAYCYACGAETCTCGNNAGTSKPPCCNGYASTGKNLPGCAGPAGNPNTKRAAEPTKKA</sequence>
<keyword evidence="4" id="KW-1185">Reference proteome</keyword>
<evidence type="ECO:0000256" key="2">
    <source>
        <dbReference type="SAM" id="SignalP"/>
    </source>
</evidence>
<feature type="region of interest" description="Disordered" evidence="1">
    <location>
        <begin position="85"/>
        <end position="104"/>
    </location>
</feature>
<keyword evidence="2" id="KW-0732">Signal</keyword>
<accession>A0A4U0XUG4</accession>
<gene>
    <name evidence="3" type="ORF">B0A55_02222</name>
</gene>